<proteinExistence type="predicted"/>
<accession>A0ACD1HEH2</accession>
<organism evidence="1 2">
    <name type="scientific">Aspergillus aculeatinus CBS 121060</name>
    <dbReference type="NCBI Taxonomy" id="1448322"/>
    <lineage>
        <taxon>Eukaryota</taxon>
        <taxon>Fungi</taxon>
        <taxon>Dikarya</taxon>
        <taxon>Ascomycota</taxon>
        <taxon>Pezizomycotina</taxon>
        <taxon>Eurotiomycetes</taxon>
        <taxon>Eurotiomycetidae</taxon>
        <taxon>Eurotiales</taxon>
        <taxon>Aspergillaceae</taxon>
        <taxon>Aspergillus</taxon>
        <taxon>Aspergillus subgen. Circumdati</taxon>
    </lineage>
</organism>
<keyword evidence="2" id="KW-1185">Reference proteome</keyword>
<gene>
    <name evidence="1" type="ORF">BO66DRAFT_469980</name>
</gene>
<evidence type="ECO:0000313" key="2">
    <source>
        <dbReference type="Proteomes" id="UP000249661"/>
    </source>
</evidence>
<dbReference type="Proteomes" id="UP000249661">
    <property type="component" value="Unassembled WGS sequence"/>
</dbReference>
<keyword evidence="1" id="KW-0560">Oxidoreductase</keyword>
<evidence type="ECO:0000313" key="1">
    <source>
        <dbReference type="EMBL" id="RAH71880.1"/>
    </source>
</evidence>
<dbReference type="EMBL" id="KZ824946">
    <property type="protein sequence ID" value="RAH71880.1"/>
    <property type="molecule type" value="Genomic_DNA"/>
</dbReference>
<protein>
    <submittedName>
        <fullName evidence="1">Phenol monooxygenase</fullName>
    </submittedName>
</protein>
<name>A0ACD1HEH2_9EURO</name>
<sequence length="695" mass="76248">MPLFTEHASSWRDLRVLPSLAPPLPRLAPAFVSSTESEVERYEVLIVGAGPAGLMLQLLLARYGLTDESLLCIDSKPSTLKSGQADGVQPRTLEVFKTLGISEEIEREACQMWEFAFWNQAENPGGSQTLQRQTVVPQVIPPARFPYEATIHQGRIERIMDQDLLRYSRRGVLRNTKLVSLRIDEQGDAEFPVRAEIEVDGAQRRTLRTKHLVGADGAHSAVRRAVGLHLEGQSTDHIWGVVDLVVDTDFPDIRRRCAIHSRAGSVMVIPRERICTGEYITRIYVQVPGLVGPEGKVADADLGEGARGRRAQVTLEGILKQTEDVFQPYYIRPKRDDAIDWWAAYQIGQRVCPDFIVKDATGVGRVFIVGDACHTRSPKAGQGMNVSMMDSYNLAWKLAYHVHGLTPSTSGNALLDTYHIERHANAQQLIDFDRKFATGFSDKVGTADCKSGISHAEFVDMFSTGCEFTSGCGVEYVENLAVDRAPSTGAPRPVVSGHDYLSGILRPGRRLLNVKMKRFADGAHRDIHDDLASTGRFRILSLLSLDLLDPNGVSANALRNVTSLIQRFPPSLLEQIVVYPELPGAISWTNIPACVKEHAEMAFYSGYAVDDAYGIYGVDPAQGALVVVRPDGYVGMVAQLGEVARVEREFGRDYGASCLGGTRVLIGDVYGTASDGAISWVKYVPDETPAPDSAA</sequence>
<reference evidence="1" key="1">
    <citation type="submission" date="2018-02" db="EMBL/GenBank/DDBJ databases">
        <title>The genomes of Aspergillus section Nigri reveals drivers in fungal speciation.</title>
        <authorList>
            <consortium name="DOE Joint Genome Institute"/>
            <person name="Vesth T.C."/>
            <person name="Nybo J."/>
            <person name="Theobald S."/>
            <person name="Brandl J."/>
            <person name="Frisvad J.C."/>
            <person name="Nielsen K.F."/>
            <person name="Lyhne E.K."/>
            <person name="Kogle M.E."/>
            <person name="Kuo A."/>
            <person name="Riley R."/>
            <person name="Clum A."/>
            <person name="Nolan M."/>
            <person name="Lipzen A."/>
            <person name="Salamov A."/>
            <person name="Henrissat B."/>
            <person name="Wiebenga A."/>
            <person name="De vries R.P."/>
            <person name="Grigoriev I.V."/>
            <person name="Mortensen U.H."/>
            <person name="Andersen M.R."/>
            <person name="Baker S.E."/>
        </authorList>
    </citation>
    <scope>NUCLEOTIDE SEQUENCE</scope>
    <source>
        <strain evidence="1">CBS 121060</strain>
    </source>
</reference>
<keyword evidence="1" id="KW-0503">Monooxygenase</keyword>